<dbReference type="Proteomes" id="UP000811609">
    <property type="component" value="Chromosome 10"/>
</dbReference>
<evidence type="ECO:0000313" key="2">
    <source>
        <dbReference type="EMBL" id="KAG6638937.1"/>
    </source>
</evidence>
<dbReference type="CDD" id="cd02947">
    <property type="entry name" value="TRX_family"/>
    <property type="match status" value="1"/>
</dbReference>
<dbReference type="PANTHER" id="PTHR10438">
    <property type="entry name" value="THIOREDOXIN"/>
    <property type="match status" value="1"/>
</dbReference>
<reference evidence="3" key="2">
    <citation type="submission" date="2021-01" db="EMBL/GenBank/DDBJ databases">
        <authorList>
            <person name="Lovell J.T."/>
            <person name="Bentley N."/>
            <person name="Bhattarai G."/>
            <person name="Jenkins J.W."/>
            <person name="Sreedasyam A."/>
            <person name="Alarcon Y."/>
            <person name="Bock C."/>
            <person name="Boston L."/>
            <person name="Carlson J."/>
            <person name="Cervantes K."/>
            <person name="Clermont K."/>
            <person name="Krom N."/>
            <person name="Kubenka K."/>
            <person name="Mamidi S."/>
            <person name="Mattison C."/>
            <person name="Monteros M."/>
            <person name="Pisani C."/>
            <person name="Plott C."/>
            <person name="Rajasekar S."/>
            <person name="Rhein H.S."/>
            <person name="Rohla C."/>
            <person name="Song M."/>
            <person name="Hilaire R.S."/>
            <person name="Shu S."/>
            <person name="Wells L."/>
            <person name="Wang X."/>
            <person name="Webber J."/>
            <person name="Heerema R.J."/>
            <person name="Klein P."/>
            <person name="Conner P."/>
            <person name="Grauke L."/>
            <person name="Grimwood J."/>
            <person name="Schmutz J."/>
            <person name="Randall J.J."/>
        </authorList>
    </citation>
    <scope>NUCLEOTIDE SEQUENCE</scope>
    <source>
        <tissue evidence="3">Leaf</tissue>
    </source>
</reference>
<comment type="caution">
    <text evidence="2">The sequence shown here is derived from an EMBL/GenBank/DDBJ whole genome shotgun (WGS) entry which is preliminary data.</text>
</comment>
<dbReference type="EMBL" id="CM031834">
    <property type="protein sequence ID" value="KAG6691496.1"/>
    <property type="molecule type" value="Genomic_DNA"/>
</dbReference>
<name>A0A8T1PD08_CARIL</name>
<dbReference type="InterPro" id="IPR050620">
    <property type="entry name" value="Thioredoxin_H-type-like"/>
</dbReference>
<dbReference type="PROSITE" id="PS51352">
    <property type="entry name" value="THIOREDOXIN_2"/>
    <property type="match status" value="1"/>
</dbReference>
<sequence length="127" mass="14233">MDGPGQEQHTKSRVVKVDSLESWEFYVAQATNKGCPIVVHFTAAWCMPSVAMNPFFEEVASSYPDVLFLTVDVDEVKEVATKLQIKAMPTFWLMRDGAPLDKLVGANPEEVRKRIDSLVQSFRVDVA</sequence>
<dbReference type="Pfam" id="PF00085">
    <property type="entry name" value="Thioredoxin"/>
    <property type="match status" value="1"/>
</dbReference>
<dbReference type="Proteomes" id="UP000811246">
    <property type="component" value="Chromosome 10"/>
</dbReference>
<feature type="domain" description="Thioredoxin" evidence="1">
    <location>
        <begin position="1"/>
        <end position="120"/>
    </location>
</feature>
<evidence type="ECO:0000313" key="3">
    <source>
        <dbReference type="EMBL" id="KAG6691496.1"/>
    </source>
</evidence>
<proteinExistence type="predicted"/>
<evidence type="ECO:0000313" key="4">
    <source>
        <dbReference type="Proteomes" id="UP000811609"/>
    </source>
</evidence>
<evidence type="ECO:0000259" key="1">
    <source>
        <dbReference type="PROSITE" id="PS51352"/>
    </source>
</evidence>
<keyword evidence="4" id="KW-1185">Reference proteome</keyword>
<reference evidence="2" key="1">
    <citation type="submission" date="2020-12" db="EMBL/GenBank/DDBJ databases">
        <title>WGS assembly of Carya illinoinensis cv. Pawnee.</title>
        <authorList>
            <person name="Platts A."/>
            <person name="Shu S."/>
            <person name="Wright S."/>
            <person name="Barry K."/>
            <person name="Edger P."/>
            <person name="Pires J.C."/>
            <person name="Schmutz J."/>
        </authorList>
    </citation>
    <scope>NUCLEOTIDE SEQUENCE</scope>
    <source>
        <tissue evidence="2">Leaf</tissue>
    </source>
</reference>
<gene>
    <name evidence="2" type="ORF">CIPAW_10G066700</name>
    <name evidence="3" type="ORF">I3842_10G066200</name>
</gene>
<protein>
    <recommendedName>
        <fullName evidence="1">Thioredoxin domain-containing protein</fullName>
    </recommendedName>
</protein>
<dbReference type="InterPro" id="IPR013766">
    <property type="entry name" value="Thioredoxin_domain"/>
</dbReference>
<dbReference type="EMBL" id="CM031818">
    <property type="protein sequence ID" value="KAG6638937.1"/>
    <property type="molecule type" value="Genomic_DNA"/>
</dbReference>
<dbReference type="Gene3D" id="3.40.30.10">
    <property type="entry name" value="Glutaredoxin"/>
    <property type="match status" value="1"/>
</dbReference>
<dbReference type="PANTHER" id="PTHR10438:SF433">
    <property type="entry name" value="THIOREDOXIN-LIKE PROTEIN CXXS1"/>
    <property type="match status" value="1"/>
</dbReference>
<dbReference type="SUPFAM" id="SSF52833">
    <property type="entry name" value="Thioredoxin-like"/>
    <property type="match status" value="1"/>
</dbReference>
<dbReference type="AlphaFoldDB" id="A0A8T1PD08"/>
<dbReference type="InterPro" id="IPR036249">
    <property type="entry name" value="Thioredoxin-like_sf"/>
</dbReference>
<accession>A0A8T1PD08</accession>
<dbReference type="OrthoDB" id="10263751at2759"/>
<organism evidence="2 4">
    <name type="scientific">Carya illinoinensis</name>
    <name type="common">Pecan</name>
    <dbReference type="NCBI Taxonomy" id="32201"/>
    <lineage>
        <taxon>Eukaryota</taxon>
        <taxon>Viridiplantae</taxon>
        <taxon>Streptophyta</taxon>
        <taxon>Embryophyta</taxon>
        <taxon>Tracheophyta</taxon>
        <taxon>Spermatophyta</taxon>
        <taxon>Magnoliopsida</taxon>
        <taxon>eudicotyledons</taxon>
        <taxon>Gunneridae</taxon>
        <taxon>Pentapetalae</taxon>
        <taxon>rosids</taxon>
        <taxon>fabids</taxon>
        <taxon>Fagales</taxon>
        <taxon>Juglandaceae</taxon>
        <taxon>Carya</taxon>
    </lineage>
</organism>